<dbReference type="EMBL" id="MTKT01000556">
    <property type="protein sequence ID" value="OWM90083.1"/>
    <property type="molecule type" value="Genomic_DNA"/>
</dbReference>
<evidence type="ECO:0000313" key="2">
    <source>
        <dbReference type="EMBL" id="OWM90083.1"/>
    </source>
</evidence>
<dbReference type="Proteomes" id="UP000197138">
    <property type="component" value="Unassembled WGS sequence"/>
</dbReference>
<evidence type="ECO:0000313" key="3">
    <source>
        <dbReference type="Proteomes" id="UP000197138"/>
    </source>
</evidence>
<reference evidence="3" key="1">
    <citation type="journal article" date="2017" name="Plant J.">
        <title>The pomegranate (Punica granatum L.) genome and the genomics of punicalagin biosynthesis.</title>
        <authorList>
            <person name="Qin G."/>
            <person name="Xu C."/>
            <person name="Ming R."/>
            <person name="Tang H."/>
            <person name="Guyot R."/>
            <person name="Kramer E.M."/>
            <person name="Hu Y."/>
            <person name="Yi X."/>
            <person name="Qi Y."/>
            <person name="Xu X."/>
            <person name="Gao Z."/>
            <person name="Pan H."/>
            <person name="Jian J."/>
            <person name="Tian Y."/>
            <person name="Yue Z."/>
            <person name="Xu Y."/>
        </authorList>
    </citation>
    <scope>NUCLEOTIDE SEQUENCE [LARGE SCALE GENOMIC DNA]</scope>
    <source>
        <strain evidence="3">cv. Dabenzi</strain>
    </source>
</reference>
<proteinExistence type="predicted"/>
<organism evidence="2 3">
    <name type="scientific">Punica granatum</name>
    <name type="common">Pomegranate</name>
    <dbReference type="NCBI Taxonomy" id="22663"/>
    <lineage>
        <taxon>Eukaryota</taxon>
        <taxon>Viridiplantae</taxon>
        <taxon>Streptophyta</taxon>
        <taxon>Embryophyta</taxon>
        <taxon>Tracheophyta</taxon>
        <taxon>Spermatophyta</taxon>
        <taxon>Magnoliopsida</taxon>
        <taxon>eudicotyledons</taxon>
        <taxon>Gunneridae</taxon>
        <taxon>Pentapetalae</taxon>
        <taxon>rosids</taxon>
        <taxon>malvids</taxon>
        <taxon>Myrtales</taxon>
        <taxon>Lythraceae</taxon>
        <taxon>Punica</taxon>
    </lineage>
</organism>
<gene>
    <name evidence="2" type="ORF">CDL15_Pgr000870</name>
</gene>
<sequence>MRGRSPKAVNAGPGPKSSKCRTEARCGVEAQKWGRSPMKGQSPKVGSEPDAGPKPNVGPEPNAVNAGLEPDVGAKPDVGPEPNAVNAGSIGMCKKCESKGFQCKSVGKRTGLVGVVRAHQETCIDALSRHVDRPSGHNSSCRGERVKAASGLPAKVGTTLLSCGVEGHEWPARESRHDSPVLRGGWLGWTRLLVIAHLAMEK</sequence>
<comment type="caution">
    <text evidence="2">The sequence shown here is derived from an EMBL/GenBank/DDBJ whole genome shotgun (WGS) entry which is preliminary data.</text>
</comment>
<feature type="region of interest" description="Disordered" evidence="1">
    <location>
        <begin position="1"/>
        <end position="83"/>
    </location>
</feature>
<evidence type="ECO:0000256" key="1">
    <source>
        <dbReference type="SAM" id="MobiDB-lite"/>
    </source>
</evidence>
<accession>A0A218XYJ1</accession>
<name>A0A218XYJ1_PUNGR</name>
<protein>
    <submittedName>
        <fullName evidence="2">Uncharacterized protein</fullName>
    </submittedName>
</protein>
<dbReference type="AlphaFoldDB" id="A0A218XYJ1"/>